<gene>
    <name evidence="7" type="ORF">GCM10009745_81960</name>
</gene>
<keyword evidence="3" id="KW-1003">Cell membrane</keyword>
<comment type="caution">
    <text evidence="7">The sequence shown here is derived from an EMBL/GenBank/DDBJ whole genome shotgun (WGS) entry which is preliminary data.</text>
</comment>
<proteinExistence type="inferred from homology"/>
<evidence type="ECO:0000256" key="6">
    <source>
        <dbReference type="ARBA" id="ARBA00023136"/>
    </source>
</evidence>
<dbReference type="EMBL" id="BAAANF010000034">
    <property type="protein sequence ID" value="GAA1720451.1"/>
    <property type="molecule type" value="Genomic_DNA"/>
</dbReference>
<evidence type="ECO:0000313" key="7">
    <source>
        <dbReference type="EMBL" id="GAA1720451.1"/>
    </source>
</evidence>
<comment type="similarity">
    <text evidence="2">Belongs to the VirD4/TraG family.</text>
</comment>
<reference evidence="8" key="1">
    <citation type="journal article" date="2019" name="Int. J. Syst. Evol. Microbiol.">
        <title>The Global Catalogue of Microorganisms (GCM) 10K type strain sequencing project: providing services to taxonomists for standard genome sequencing and annotation.</title>
        <authorList>
            <consortium name="The Broad Institute Genomics Platform"/>
            <consortium name="The Broad Institute Genome Sequencing Center for Infectious Disease"/>
            <person name="Wu L."/>
            <person name="Ma J."/>
        </authorList>
    </citation>
    <scope>NUCLEOTIDE SEQUENCE [LARGE SCALE GENOMIC DNA]</scope>
    <source>
        <strain evidence="8">JCM 14307</strain>
    </source>
</reference>
<sequence>MNASWPAIPPFSLEPRRQVFLGWDARGGYKRCWSAPEDSVGIVGPPRYGKTSGLIIPSVMWWEGPVVCTSTRGDILGFTGDRRRALAAPYGGSVRVYDPFGSEFPELSMRWSPLADCENPSVCYRRVAAMTAVAGQGVSDGDHWRGGAAAILRAYFHAAALEGLPISVVRRWLTAQETRDPTAILRLSSSPGAMWADDLDAVKLLGDRERGSFYSVARNTLEATSEPTVLASCSSNDLDIDEFLESRSSLFIIGPSHQQQAIAPLMAGLVDSIAQRASELAAARGGRLDPPLLLALDEIANIAPLQSLPSLVSEGGGRGIITLWATQSLAQLRNRYGVEQQAAILAATTAKLIFGGMSNGEDLHNISSWAGEERQSNTSTQLGPQGGPPMTGFGPNPTGVTGGNPTQNTTVGTIFRPALPINAIQMLPPFHAWLFWRSDPPFQVESRPAGAIPEFAHLKGFTNDLKGSTA</sequence>
<dbReference type="PANTHER" id="PTHR37937">
    <property type="entry name" value="CONJUGATIVE TRANSFER: DNA TRANSPORT"/>
    <property type="match status" value="1"/>
</dbReference>
<keyword evidence="5" id="KW-1133">Transmembrane helix</keyword>
<evidence type="ECO:0000256" key="1">
    <source>
        <dbReference type="ARBA" id="ARBA00004651"/>
    </source>
</evidence>
<accession>A0ABP4VE64</accession>
<dbReference type="SUPFAM" id="SSF52540">
    <property type="entry name" value="P-loop containing nucleoside triphosphate hydrolases"/>
    <property type="match status" value="1"/>
</dbReference>
<evidence type="ECO:0000256" key="4">
    <source>
        <dbReference type="ARBA" id="ARBA00022692"/>
    </source>
</evidence>
<dbReference type="Gene3D" id="3.40.50.300">
    <property type="entry name" value="P-loop containing nucleotide triphosphate hydrolases"/>
    <property type="match status" value="1"/>
</dbReference>
<name>A0ABP4VE64_9ACTN</name>
<keyword evidence="8" id="KW-1185">Reference proteome</keyword>
<evidence type="ECO:0000256" key="2">
    <source>
        <dbReference type="ARBA" id="ARBA00008806"/>
    </source>
</evidence>
<dbReference type="InterPro" id="IPR051539">
    <property type="entry name" value="T4SS-coupling_protein"/>
</dbReference>
<dbReference type="Pfam" id="PF02534">
    <property type="entry name" value="T4SS-DNA_transf"/>
    <property type="match status" value="1"/>
</dbReference>
<dbReference type="CDD" id="cd01127">
    <property type="entry name" value="TrwB_TraG_TraD_VirD4"/>
    <property type="match status" value="1"/>
</dbReference>
<organism evidence="7 8">
    <name type="scientific">Kribbella yunnanensis</name>
    <dbReference type="NCBI Taxonomy" id="190194"/>
    <lineage>
        <taxon>Bacteria</taxon>
        <taxon>Bacillati</taxon>
        <taxon>Actinomycetota</taxon>
        <taxon>Actinomycetes</taxon>
        <taxon>Propionibacteriales</taxon>
        <taxon>Kribbellaceae</taxon>
        <taxon>Kribbella</taxon>
    </lineage>
</organism>
<dbReference type="InterPro" id="IPR027417">
    <property type="entry name" value="P-loop_NTPase"/>
</dbReference>
<protein>
    <submittedName>
        <fullName evidence="7">Type IV secretory system conjugative DNA transfer family protein</fullName>
    </submittedName>
</protein>
<dbReference type="Proteomes" id="UP001500280">
    <property type="component" value="Unassembled WGS sequence"/>
</dbReference>
<dbReference type="InterPro" id="IPR003688">
    <property type="entry name" value="TraG/VirD4"/>
</dbReference>
<evidence type="ECO:0000256" key="3">
    <source>
        <dbReference type="ARBA" id="ARBA00022475"/>
    </source>
</evidence>
<keyword evidence="4" id="KW-0812">Transmembrane</keyword>
<dbReference type="PANTHER" id="PTHR37937:SF1">
    <property type="entry name" value="CONJUGATIVE TRANSFER: DNA TRANSPORT"/>
    <property type="match status" value="1"/>
</dbReference>
<keyword evidence="6" id="KW-0472">Membrane</keyword>
<evidence type="ECO:0000256" key="5">
    <source>
        <dbReference type="ARBA" id="ARBA00022989"/>
    </source>
</evidence>
<comment type="subcellular location">
    <subcellularLocation>
        <location evidence="1">Cell membrane</location>
        <topology evidence="1">Multi-pass membrane protein</topology>
    </subcellularLocation>
</comment>
<dbReference type="RefSeq" id="WP_344165428.1">
    <property type="nucleotide sequence ID" value="NZ_BAAANF010000034.1"/>
</dbReference>
<evidence type="ECO:0000313" key="8">
    <source>
        <dbReference type="Proteomes" id="UP001500280"/>
    </source>
</evidence>